<feature type="domain" description="Carboxylesterase type B" evidence="1">
    <location>
        <begin position="16"/>
        <end position="139"/>
    </location>
</feature>
<dbReference type="InterPro" id="IPR029058">
    <property type="entry name" value="AB_hydrolase_fold"/>
</dbReference>
<organism evidence="2 3">
    <name type="scientific">Bursaphelenchus xylophilus</name>
    <name type="common">Pinewood nematode worm</name>
    <name type="synonym">Aphelenchoides xylophilus</name>
    <dbReference type="NCBI Taxonomy" id="6326"/>
    <lineage>
        <taxon>Eukaryota</taxon>
        <taxon>Metazoa</taxon>
        <taxon>Ecdysozoa</taxon>
        <taxon>Nematoda</taxon>
        <taxon>Chromadorea</taxon>
        <taxon>Rhabditida</taxon>
        <taxon>Tylenchina</taxon>
        <taxon>Tylenchomorpha</taxon>
        <taxon>Aphelenchoidea</taxon>
        <taxon>Aphelenchoididae</taxon>
        <taxon>Bursaphelenchus</taxon>
    </lineage>
</organism>
<reference evidence="3" key="1">
    <citation type="submission" date="2016-11" db="UniProtKB">
        <authorList>
            <consortium name="WormBaseParasite"/>
        </authorList>
    </citation>
    <scope>IDENTIFICATION</scope>
</reference>
<evidence type="ECO:0000313" key="3">
    <source>
        <dbReference type="WBParaSite" id="BXY_0719100.1"/>
    </source>
</evidence>
<sequence length="140" mass="15512">MGQVGSLLFGPSWENSRQVRVETGLVAGKTFTFENGKQIDAFLGIPFAKPPVGELRFKKPEPAEPWSGVRDCTNFGPRCPHEDVSIEKFTNFHTKSEDCLILNVFTPTVVDGLKPVMFFIHGGGFAMHSSMHYGDYGICK</sequence>
<dbReference type="PANTHER" id="PTHR44590:SF4">
    <property type="entry name" value="CARBOXYLIC ESTER HYDROLASE"/>
    <property type="match status" value="1"/>
</dbReference>
<dbReference type="InterPro" id="IPR002018">
    <property type="entry name" value="CarbesteraseB"/>
</dbReference>
<dbReference type="PANTHER" id="PTHR44590">
    <property type="entry name" value="CARBOXYLIC ESTER HYDROLASE-RELATED"/>
    <property type="match status" value="1"/>
</dbReference>
<dbReference type="SUPFAM" id="SSF53474">
    <property type="entry name" value="alpha/beta-Hydrolases"/>
    <property type="match status" value="1"/>
</dbReference>
<protein>
    <submittedName>
        <fullName evidence="3">COesterase domain-containing protein</fullName>
    </submittedName>
</protein>
<dbReference type="Gene3D" id="3.40.50.1820">
    <property type="entry name" value="alpha/beta hydrolase"/>
    <property type="match status" value="1"/>
</dbReference>
<dbReference type="Pfam" id="PF00135">
    <property type="entry name" value="COesterase"/>
    <property type="match status" value="1"/>
</dbReference>
<dbReference type="AlphaFoldDB" id="A0A1I7S2G2"/>
<dbReference type="WBParaSite" id="BXY_0719100.1">
    <property type="protein sequence ID" value="BXY_0719100.1"/>
    <property type="gene ID" value="BXY_0719100"/>
</dbReference>
<proteinExistence type="predicted"/>
<accession>A0A1I7S2G2</accession>
<dbReference type="Proteomes" id="UP000095284">
    <property type="component" value="Unplaced"/>
</dbReference>
<dbReference type="eggNOG" id="KOG1516">
    <property type="taxonomic scope" value="Eukaryota"/>
</dbReference>
<evidence type="ECO:0000259" key="1">
    <source>
        <dbReference type="Pfam" id="PF00135"/>
    </source>
</evidence>
<evidence type="ECO:0000313" key="2">
    <source>
        <dbReference type="Proteomes" id="UP000095284"/>
    </source>
</evidence>
<name>A0A1I7S2G2_BURXY</name>